<proteinExistence type="inferred from homology"/>
<dbReference type="InterPro" id="IPR017860">
    <property type="entry name" value="Peptidase_M22_CS"/>
</dbReference>
<dbReference type="Gene3D" id="3.30.420.40">
    <property type="match status" value="2"/>
</dbReference>
<dbReference type="PANTHER" id="PTHR11735">
    <property type="entry name" value="TRNA N6-ADENOSINE THREONYLCARBAMOYLTRANSFERASE"/>
    <property type="match status" value="1"/>
</dbReference>
<sequence length="516" mass="56995">MLTRRYASYYNSIPVSFRRSQPRPWLKVPQRRCLTILAIETSCDDTAVAILDVTRSAESPLQHAELLFNEKITSNNLAYGGIHPLVALESHRKHLSGLVRKALDSLPPAPKDVSELHQLSLHSGLRVEKPDVVAVTRGPGMRSSLMAGLDMAKGLAVAWNVPLIGVHHMQAHALTTRLFAAMKQCTSPKELHVEMQTAFPFLTLLISGGHTLLLHSTGIADHRILANTDDIAIGDCLDKCARSILPQSLLDSSTDVSYGRLLESFAFPAPGPHAYNETALSRGRGSRAFQSPYGWQLPVPLLATRGGQKSRCMQFSYTGLVTSATRVAENGWVDGRLGKQPRKIPMPEQEARYLAREVMRIAFEHLASRVSLQIEREKQHIVDEIMPKTPPSNTLVISGGVAANQYLRHVFKSQPSLAHLDIIIPPINLCTDNAAMIAWAAHEMLPILHPRMDMALGRHHSWTPTQGQLEMDVLRKWSLENILHPEKESNARETIGDAATAIGRSPSAIPEGRDTR</sequence>
<organism evidence="4 5">
    <name type="scientific">Venturia inaequalis</name>
    <name type="common">Apple scab fungus</name>
    <dbReference type="NCBI Taxonomy" id="5025"/>
    <lineage>
        <taxon>Eukaryota</taxon>
        <taxon>Fungi</taxon>
        <taxon>Dikarya</taxon>
        <taxon>Ascomycota</taxon>
        <taxon>Pezizomycotina</taxon>
        <taxon>Dothideomycetes</taxon>
        <taxon>Pleosporomycetidae</taxon>
        <taxon>Venturiales</taxon>
        <taxon>Venturiaceae</taxon>
        <taxon>Venturia</taxon>
    </lineage>
</organism>
<comment type="catalytic activity">
    <reaction evidence="1">
        <text>L-threonylcarbamoyladenylate + adenosine(37) in tRNA = N(6)-L-threonylcarbamoyladenosine(37) in tRNA + AMP + H(+)</text>
        <dbReference type="Rhea" id="RHEA:37059"/>
        <dbReference type="Rhea" id="RHEA-COMP:10162"/>
        <dbReference type="Rhea" id="RHEA-COMP:10163"/>
        <dbReference type="ChEBI" id="CHEBI:15378"/>
        <dbReference type="ChEBI" id="CHEBI:73682"/>
        <dbReference type="ChEBI" id="CHEBI:74411"/>
        <dbReference type="ChEBI" id="CHEBI:74418"/>
        <dbReference type="ChEBI" id="CHEBI:456215"/>
        <dbReference type="EC" id="2.3.1.234"/>
    </reaction>
</comment>
<keyword evidence="1" id="KW-0819">tRNA processing</keyword>
<dbReference type="AlphaFoldDB" id="A0A8H3V7U9"/>
<protein>
    <recommendedName>
        <fullName evidence="3">Gcp-like domain-containing protein</fullName>
    </recommendedName>
</protein>
<dbReference type="InterPro" id="IPR043129">
    <property type="entry name" value="ATPase_NBD"/>
</dbReference>
<comment type="function">
    <text evidence="1">Required for the formation of a threonylcarbamoyl group on adenosine at position 37 (t(6)A37) in mitochondrial tRNAs that read codons beginning with adenine. Probably involved in the transfer of the threonylcarbamoyl moiety of threonylcarbamoyl-AMP (TC-AMP) to the N6 group of A37. Involved in mitochondrial genome maintenance.</text>
</comment>
<comment type="caution">
    <text evidence="4">The sequence shown here is derived from an EMBL/GenBank/DDBJ whole genome shotgun (WGS) entry which is preliminary data.</text>
</comment>
<keyword evidence="1" id="KW-0479">Metal-binding</keyword>
<dbReference type="HAMAP" id="MF_01445">
    <property type="entry name" value="TsaD"/>
    <property type="match status" value="1"/>
</dbReference>
<evidence type="ECO:0000313" key="4">
    <source>
        <dbReference type="EMBL" id="KAE9982627.1"/>
    </source>
</evidence>
<feature type="region of interest" description="Disordered" evidence="2">
    <location>
        <begin position="489"/>
        <end position="516"/>
    </location>
</feature>
<name>A0A8H3V7U9_VENIN</name>
<keyword evidence="1" id="KW-0496">Mitochondrion</keyword>
<dbReference type="PANTHER" id="PTHR11735:SF6">
    <property type="entry name" value="TRNA N6-ADENOSINE THREONYLCARBAMOYLTRANSFERASE, MITOCHONDRIAL"/>
    <property type="match status" value="1"/>
</dbReference>
<dbReference type="Proteomes" id="UP000447873">
    <property type="component" value="Unassembled WGS sequence"/>
</dbReference>
<reference evidence="4 5" key="1">
    <citation type="submission" date="2018-12" db="EMBL/GenBank/DDBJ databases">
        <title>Venturia inaequalis Genome Resource.</title>
        <authorList>
            <person name="Lichtner F.J."/>
        </authorList>
    </citation>
    <scope>NUCLEOTIDE SEQUENCE [LARGE SCALE GENOMIC DNA]</scope>
    <source>
        <strain evidence="4 5">120213</strain>
    </source>
</reference>
<dbReference type="PROSITE" id="PS01016">
    <property type="entry name" value="GLYCOPROTEASE"/>
    <property type="match status" value="1"/>
</dbReference>
<comment type="subunit">
    <text evidence="1">Homodimer.</text>
</comment>
<keyword evidence="1" id="KW-0808">Transferase</keyword>
<dbReference type="EMBL" id="WNWS01000073">
    <property type="protein sequence ID" value="KAE9982627.1"/>
    <property type="molecule type" value="Genomic_DNA"/>
</dbReference>
<evidence type="ECO:0000313" key="5">
    <source>
        <dbReference type="Proteomes" id="UP000447873"/>
    </source>
</evidence>
<comment type="subcellular location">
    <subcellularLocation>
        <location evidence="1">Mitochondrion</location>
    </subcellularLocation>
</comment>
<keyword evidence="1" id="KW-0012">Acyltransferase</keyword>
<dbReference type="GO" id="GO:0046872">
    <property type="term" value="F:metal ion binding"/>
    <property type="evidence" value="ECO:0007669"/>
    <property type="project" value="UniProtKB-KW"/>
</dbReference>
<dbReference type="SUPFAM" id="SSF53067">
    <property type="entry name" value="Actin-like ATPase domain"/>
    <property type="match status" value="2"/>
</dbReference>
<dbReference type="GO" id="GO:0072670">
    <property type="term" value="P:mitochondrial tRNA threonylcarbamoyladenosine modification"/>
    <property type="evidence" value="ECO:0007669"/>
    <property type="project" value="TreeGrafter"/>
</dbReference>
<evidence type="ECO:0000256" key="2">
    <source>
        <dbReference type="SAM" id="MobiDB-lite"/>
    </source>
</evidence>
<feature type="domain" description="Gcp-like" evidence="3">
    <location>
        <begin position="73"/>
        <end position="439"/>
    </location>
</feature>
<comment type="similarity">
    <text evidence="1">Belongs to the KAE1 / TsaD family.</text>
</comment>
<dbReference type="GO" id="GO:0005739">
    <property type="term" value="C:mitochondrion"/>
    <property type="evidence" value="ECO:0007669"/>
    <property type="project" value="UniProtKB-SubCell"/>
</dbReference>
<comment type="cofactor">
    <cofactor evidence="1">
        <name>a divalent metal cation</name>
        <dbReference type="ChEBI" id="CHEBI:60240"/>
    </cofactor>
    <text evidence="1">Binds 1 divalent metal cation per subunit.</text>
</comment>
<dbReference type="InterPro" id="IPR000905">
    <property type="entry name" value="Gcp-like_dom"/>
</dbReference>
<dbReference type="GO" id="GO:0061711">
    <property type="term" value="F:tRNA N(6)-L-threonylcarbamoyladenine synthase activity"/>
    <property type="evidence" value="ECO:0007669"/>
    <property type="project" value="UniProtKB-EC"/>
</dbReference>
<evidence type="ECO:0000256" key="1">
    <source>
        <dbReference type="HAMAP-Rule" id="MF_03179"/>
    </source>
</evidence>
<dbReference type="InterPro" id="IPR022450">
    <property type="entry name" value="TsaD"/>
</dbReference>
<gene>
    <name evidence="4" type="ORF">EG328_010758</name>
</gene>
<evidence type="ECO:0000259" key="3">
    <source>
        <dbReference type="Pfam" id="PF00814"/>
    </source>
</evidence>
<dbReference type="Pfam" id="PF00814">
    <property type="entry name" value="TsaD"/>
    <property type="match status" value="1"/>
</dbReference>
<accession>A0A8H3V7U9</accession>